<keyword evidence="4" id="KW-0560">Oxidoreductase</keyword>
<dbReference type="Pfam" id="PF01488">
    <property type="entry name" value="Shikimate_DH"/>
    <property type="match status" value="1"/>
</dbReference>
<evidence type="ECO:0000256" key="4">
    <source>
        <dbReference type="ARBA" id="ARBA00023002"/>
    </source>
</evidence>
<comment type="pathway">
    <text evidence="1">Metabolic intermediate biosynthesis; chorismate biosynthesis; chorismate from D-erythrose 4-phosphate and phosphoenolpyruvate: step 4/7.</text>
</comment>
<organism evidence="9 10">
    <name type="scientific">Acetobacteroides hydrogenigenes</name>
    <dbReference type="NCBI Taxonomy" id="979970"/>
    <lineage>
        <taxon>Bacteria</taxon>
        <taxon>Pseudomonadati</taxon>
        <taxon>Bacteroidota</taxon>
        <taxon>Bacteroidia</taxon>
        <taxon>Bacteroidales</taxon>
        <taxon>Rikenellaceae</taxon>
        <taxon>Acetobacteroides</taxon>
    </lineage>
</organism>
<dbReference type="InterPro" id="IPR013708">
    <property type="entry name" value="Shikimate_DH-bd_N"/>
</dbReference>
<evidence type="ECO:0000256" key="2">
    <source>
        <dbReference type="ARBA" id="ARBA00012962"/>
    </source>
</evidence>
<dbReference type="Gene3D" id="3.40.50.10860">
    <property type="entry name" value="Leucine Dehydrogenase, chain A, domain 1"/>
    <property type="match status" value="1"/>
</dbReference>
<feature type="domain" description="Quinate/shikimate 5-dehydrogenase/glutamyl-tRNA reductase" evidence="7">
    <location>
        <begin position="110"/>
        <end position="180"/>
    </location>
</feature>
<keyword evidence="5" id="KW-0028">Amino-acid biosynthesis</keyword>
<name>A0A4R2ETT5_9BACT</name>
<dbReference type="GO" id="GO:0004764">
    <property type="term" value="F:shikimate 3-dehydrogenase (NADP+) activity"/>
    <property type="evidence" value="ECO:0007669"/>
    <property type="project" value="UniProtKB-EC"/>
</dbReference>
<dbReference type="GO" id="GO:0009423">
    <property type="term" value="P:chorismate biosynthetic process"/>
    <property type="evidence" value="ECO:0007669"/>
    <property type="project" value="UniProtKB-UniPathway"/>
</dbReference>
<keyword evidence="10" id="KW-1185">Reference proteome</keyword>
<dbReference type="Proteomes" id="UP000294830">
    <property type="component" value="Unassembled WGS sequence"/>
</dbReference>
<evidence type="ECO:0000313" key="9">
    <source>
        <dbReference type="EMBL" id="TCN70184.1"/>
    </source>
</evidence>
<dbReference type="AlphaFoldDB" id="A0A4R2ETT5"/>
<evidence type="ECO:0000256" key="5">
    <source>
        <dbReference type="ARBA" id="ARBA00023141"/>
    </source>
</evidence>
<dbReference type="PANTHER" id="PTHR21089">
    <property type="entry name" value="SHIKIMATE DEHYDROGENASE"/>
    <property type="match status" value="1"/>
</dbReference>
<evidence type="ECO:0000256" key="6">
    <source>
        <dbReference type="ARBA" id="ARBA00049442"/>
    </source>
</evidence>
<evidence type="ECO:0000256" key="1">
    <source>
        <dbReference type="ARBA" id="ARBA00004871"/>
    </source>
</evidence>
<comment type="caution">
    <text evidence="9">The sequence shown here is derived from an EMBL/GenBank/DDBJ whole genome shotgun (WGS) entry which is preliminary data.</text>
</comment>
<proteinExistence type="predicted"/>
<dbReference type="RefSeq" id="WP_131838739.1">
    <property type="nucleotide sequence ID" value="NZ_SLWB01000004.1"/>
</dbReference>
<dbReference type="InterPro" id="IPR022893">
    <property type="entry name" value="Shikimate_DH_fam"/>
</dbReference>
<sequence>MKSKLLAVFGNPILHSKSPLMFNALLGDSGLYTRIRVQSGKDVAEAARHLNLAGANITAPFKEEVLPFVDEQSEEVSLIGGANTLVNNSGRLTAYNTDWYGATQAIKQSGLSLKGLKVVLLGLGGAGKAVAYGLVKEGADVTLVNRTASKAVEVSRKLGCRMGRLEELPILIADAELFVSVLIPSAKIPINHLPKGLWVFDANYHASALVEMAKKNGNPIVDGSQWLLHQAVKAYEHIFGTTPSVEVMDQALKQPRNTNIKAVAICNVDEPQQISEELWAAPKHKAESIINLHQPDLVIYTPTLGTNEVEEIYKDERSKAFGS</sequence>
<evidence type="ECO:0000259" key="8">
    <source>
        <dbReference type="Pfam" id="PF08501"/>
    </source>
</evidence>
<dbReference type="EMBL" id="SLWB01000004">
    <property type="protein sequence ID" value="TCN70184.1"/>
    <property type="molecule type" value="Genomic_DNA"/>
</dbReference>
<dbReference type="InterPro" id="IPR036291">
    <property type="entry name" value="NAD(P)-bd_dom_sf"/>
</dbReference>
<dbReference type="CDD" id="cd01065">
    <property type="entry name" value="NAD_bind_Shikimate_DH"/>
    <property type="match status" value="1"/>
</dbReference>
<keyword evidence="3" id="KW-0521">NADP</keyword>
<protein>
    <recommendedName>
        <fullName evidence="2">shikimate dehydrogenase (NADP(+))</fullName>
        <ecNumber evidence="2">1.1.1.25</ecNumber>
    </recommendedName>
</protein>
<dbReference type="Gene3D" id="3.40.50.720">
    <property type="entry name" value="NAD(P)-binding Rossmann-like Domain"/>
    <property type="match status" value="1"/>
</dbReference>
<feature type="domain" description="Shikimate dehydrogenase substrate binding N-terminal" evidence="8">
    <location>
        <begin position="8"/>
        <end position="85"/>
    </location>
</feature>
<dbReference type="GO" id="GO:0009073">
    <property type="term" value="P:aromatic amino acid family biosynthetic process"/>
    <property type="evidence" value="ECO:0007669"/>
    <property type="project" value="UniProtKB-KW"/>
</dbReference>
<dbReference type="SUPFAM" id="SSF53223">
    <property type="entry name" value="Aminoacid dehydrogenase-like, N-terminal domain"/>
    <property type="match status" value="1"/>
</dbReference>
<dbReference type="SUPFAM" id="SSF51735">
    <property type="entry name" value="NAD(P)-binding Rossmann-fold domains"/>
    <property type="match status" value="1"/>
</dbReference>
<dbReference type="GO" id="GO:0019632">
    <property type="term" value="P:shikimate metabolic process"/>
    <property type="evidence" value="ECO:0007669"/>
    <property type="project" value="TreeGrafter"/>
</dbReference>
<dbReference type="UniPathway" id="UPA00053">
    <property type="reaction ID" value="UER00087"/>
</dbReference>
<dbReference type="InterPro" id="IPR046346">
    <property type="entry name" value="Aminoacid_DH-like_N_sf"/>
</dbReference>
<dbReference type="Pfam" id="PF08501">
    <property type="entry name" value="Shikimate_dh_N"/>
    <property type="match status" value="1"/>
</dbReference>
<dbReference type="EC" id="1.1.1.25" evidence="2"/>
<dbReference type="PANTHER" id="PTHR21089:SF1">
    <property type="entry name" value="BIFUNCTIONAL 3-DEHYDROQUINATE DEHYDRATASE_SHIKIMATE DEHYDROGENASE, CHLOROPLASTIC"/>
    <property type="match status" value="1"/>
</dbReference>
<reference evidence="9 10" key="1">
    <citation type="submission" date="2019-03" db="EMBL/GenBank/DDBJ databases">
        <title>Genomic Encyclopedia of Archaeal and Bacterial Type Strains, Phase II (KMG-II): from individual species to whole genera.</title>
        <authorList>
            <person name="Goeker M."/>
        </authorList>
    </citation>
    <scope>NUCLEOTIDE SEQUENCE [LARGE SCALE GENOMIC DNA]</scope>
    <source>
        <strain evidence="9 10">RL-C</strain>
    </source>
</reference>
<gene>
    <name evidence="9" type="ORF">CLV25_104139</name>
</gene>
<accession>A0A4R2ETT5</accession>
<evidence type="ECO:0000313" key="10">
    <source>
        <dbReference type="Proteomes" id="UP000294830"/>
    </source>
</evidence>
<dbReference type="OrthoDB" id="9792692at2"/>
<keyword evidence="5" id="KW-0057">Aromatic amino acid biosynthesis</keyword>
<dbReference type="InterPro" id="IPR006151">
    <property type="entry name" value="Shikm_DH/Glu-tRNA_Rdtase"/>
</dbReference>
<evidence type="ECO:0000259" key="7">
    <source>
        <dbReference type="Pfam" id="PF01488"/>
    </source>
</evidence>
<comment type="catalytic activity">
    <reaction evidence="6">
        <text>shikimate + NADP(+) = 3-dehydroshikimate + NADPH + H(+)</text>
        <dbReference type="Rhea" id="RHEA:17737"/>
        <dbReference type="ChEBI" id="CHEBI:15378"/>
        <dbReference type="ChEBI" id="CHEBI:16630"/>
        <dbReference type="ChEBI" id="CHEBI:36208"/>
        <dbReference type="ChEBI" id="CHEBI:57783"/>
        <dbReference type="ChEBI" id="CHEBI:58349"/>
        <dbReference type="EC" id="1.1.1.25"/>
    </reaction>
</comment>
<evidence type="ECO:0000256" key="3">
    <source>
        <dbReference type="ARBA" id="ARBA00022857"/>
    </source>
</evidence>